<dbReference type="AlphaFoldDB" id="A0AAD8E8C7"/>
<evidence type="ECO:0000313" key="7">
    <source>
        <dbReference type="EMBL" id="KAJ9581020.1"/>
    </source>
</evidence>
<keyword evidence="1" id="KW-0732">Signal</keyword>
<feature type="domain" description="Ig-like" evidence="5">
    <location>
        <begin position="32"/>
        <end position="128"/>
    </location>
</feature>
<dbReference type="InterPro" id="IPR050958">
    <property type="entry name" value="Cell_Adh-Cytoskel_Orgn"/>
</dbReference>
<keyword evidence="2" id="KW-0677">Repeat</keyword>
<dbReference type="InterPro" id="IPR036116">
    <property type="entry name" value="FN3_sf"/>
</dbReference>
<dbReference type="GO" id="GO:0007156">
    <property type="term" value="P:homophilic cell adhesion via plasma membrane adhesion molecules"/>
    <property type="evidence" value="ECO:0007669"/>
    <property type="project" value="TreeGrafter"/>
</dbReference>
<keyword evidence="4" id="KW-0393">Immunoglobulin domain</keyword>
<dbReference type="InterPro" id="IPR003599">
    <property type="entry name" value="Ig_sub"/>
</dbReference>
<dbReference type="SUPFAM" id="SSF49265">
    <property type="entry name" value="Fibronectin type III"/>
    <property type="match status" value="1"/>
</dbReference>
<proteinExistence type="predicted"/>
<dbReference type="Pfam" id="PF07679">
    <property type="entry name" value="I-set"/>
    <property type="match status" value="1"/>
</dbReference>
<dbReference type="GO" id="GO:0005886">
    <property type="term" value="C:plasma membrane"/>
    <property type="evidence" value="ECO:0007669"/>
    <property type="project" value="TreeGrafter"/>
</dbReference>
<dbReference type="PANTHER" id="PTHR45080:SF8">
    <property type="entry name" value="IG-LIKE DOMAIN-CONTAINING PROTEIN"/>
    <property type="match status" value="1"/>
</dbReference>
<dbReference type="Gene3D" id="2.60.40.10">
    <property type="entry name" value="Immunoglobulins"/>
    <property type="match status" value="3"/>
</dbReference>
<reference evidence="7" key="2">
    <citation type="submission" date="2023-05" db="EMBL/GenBank/DDBJ databases">
        <authorList>
            <person name="Fouks B."/>
        </authorList>
    </citation>
    <scope>NUCLEOTIDE SEQUENCE</scope>
    <source>
        <strain evidence="7">Stay&amp;Tobe</strain>
        <tissue evidence="7">Testes</tissue>
    </source>
</reference>
<dbReference type="InterPro" id="IPR013783">
    <property type="entry name" value="Ig-like_fold"/>
</dbReference>
<comment type="caution">
    <text evidence="7">The sequence shown here is derived from an EMBL/GenBank/DDBJ whole genome shotgun (WGS) entry which is preliminary data.</text>
</comment>
<dbReference type="GO" id="GO:0030424">
    <property type="term" value="C:axon"/>
    <property type="evidence" value="ECO:0007669"/>
    <property type="project" value="TreeGrafter"/>
</dbReference>
<dbReference type="GO" id="GO:0043025">
    <property type="term" value="C:neuronal cell body"/>
    <property type="evidence" value="ECO:0007669"/>
    <property type="project" value="TreeGrafter"/>
</dbReference>
<evidence type="ECO:0000256" key="1">
    <source>
        <dbReference type="ARBA" id="ARBA00022729"/>
    </source>
</evidence>
<sequence length="314" mass="35645">MIENNKVGFVTTEQFNEDKYSRRLKFKSSSKPKLQILGIHITPDLTLCNNANITCRTLPSQSFVRWTLSGRNITDDERIIKYSYCTKDGDLNVCTLHIDCVSVNDIGNYTCHASAAVDSFDDYETEVEQTVYLNLTVTAEIISTKSSRVGLQNKTDLSCIIQGYPLDRFDWKKDDIFLEKPIIDVNRINDTLVESKLSLGPVTRKDNGTYHCIAYGPQGEVSKAVPLFVLDTPLVQIDFVKAVGARRIYLNWTVNDGNEPVQEYFIQHMKNGTGELVYYPEKIGGGNTSYVIRNLDPSTAYELRLTAKKCSWYW</sequence>
<evidence type="ECO:0000259" key="5">
    <source>
        <dbReference type="PROSITE" id="PS50835"/>
    </source>
</evidence>
<dbReference type="InterPro" id="IPR003961">
    <property type="entry name" value="FN3_dom"/>
</dbReference>
<dbReference type="InterPro" id="IPR036179">
    <property type="entry name" value="Ig-like_dom_sf"/>
</dbReference>
<dbReference type="EMBL" id="JASPKZ010008052">
    <property type="protein sequence ID" value="KAJ9581020.1"/>
    <property type="molecule type" value="Genomic_DNA"/>
</dbReference>
<dbReference type="GO" id="GO:0050808">
    <property type="term" value="P:synapse organization"/>
    <property type="evidence" value="ECO:0007669"/>
    <property type="project" value="TreeGrafter"/>
</dbReference>
<evidence type="ECO:0000259" key="6">
    <source>
        <dbReference type="PROSITE" id="PS50853"/>
    </source>
</evidence>
<dbReference type="SMART" id="SM00409">
    <property type="entry name" value="IG"/>
    <property type="match status" value="2"/>
</dbReference>
<protein>
    <submittedName>
        <fullName evidence="7">Uncharacterized protein</fullName>
    </submittedName>
</protein>
<evidence type="ECO:0000256" key="3">
    <source>
        <dbReference type="ARBA" id="ARBA00023157"/>
    </source>
</evidence>
<dbReference type="Pfam" id="PF00041">
    <property type="entry name" value="fn3"/>
    <property type="match status" value="1"/>
</dbReference>
<dbReference type="SMART" id="SM00408">
    <property type="entry name" value="IGc2"/>
    <property type="match status" value="2"/>
</dbReference>
<accession>A0AAD8E8C7</accession>
<feature type="domain" description="Fibronectin type-III" evidence="6">
    <location>
        <begin position="233"/>
        <end position="314"/>
    </location>
</feature>
<dbReference type="CDD" id="cd00063">
    <property type="entry name" value="FN3"/>
    <property type="match status" value="1"/>
</dbReference>
<dbReference type="SUPFAM" id="SSF48726">
    <property type="entry name" value="Immunoglobulin"/>
    <property type="match status" value="2"/>
</dbReference>
<dbReference type="Proteomes" id="UP001233999">
    <property type="component" value="Unassembled WGS sequence"/>
</dbReference>
<evidence type="ECO:0000313" key="8">
    <source>
        <dbReference type="Proteomes" id="UP001233999"/>
    </source>
</evidence>
<name>A0AAD8E8C7_DIPPU</name>
<organism evidence="7 8">
    <name type="scientific">Diploptera punctata</name>
    <name type="common">Pacific beetle cockroach</name>
    <dbReference type="NCBI Taxonomy" id="6984"/>
    <lineage>
        <taxon>Eukaryota</taxon>
        <taxon>Metazoa</taxon>
        <taxon>Ecdysozoa</taxon>
        <taxon>Arthropoda</taxon>
        <taxon>Hexapoda</taxon>
        <taxon>Insecta</taxon>
        <taxon>Pterygota</taxon>
        <taxon>Neoptera</taxon>
        <taxon>Polyneoptera</taxon>
        <taxon>Dictyoptera</taxon>
        <taxon>Blattodea</taxon>
        <taxon>Blaberoidea</taxon>
        <taxon>Blaberidae</taxon>
        <taxon>Diplopterinae</taxon>
        <taxon>Diploptera</taxon>
    </lineage>
</organism>
<dbReference type="InterPro" id="IPR007110">
    <property type="entry name" value="Ig-like_dom"/>
</dbReference>
<dbReference type="PROSITE" id="PS50835">
    <property type="entry name" value="IG_LIKE"/>
    <property type="match status" value="2"/>
</dbReference>
<reference evidence="7" key="1">
    <citation type="journal article" date="2023" name="IScience">
        <title>Live-bearing cockroach genome reveals convergent evolutionary mechanisms linked to viviparity in insects and beyond.</title>
        <authorList>
            <person name="Fouks B."/>
            <person name="Harrison M.C."/>
            <person name="Mikhailova A.A."/>
            <person name="Marchal E."/>
            <person name="English S."/>
            <person name="Carruthers M."/>
            <person name="Jennings E.C."/>
            <person name="Chiamaka E.L."/>
            <person name="Frigard R.A."/>
            <person name="Pippel M."/>
            <person name="Attardo G.M."/>
            <person name="Benoit J.B."/>
            <person name="Bornberg-Bauer E."/>
            <person name="Tobe S.S."/>
        </authorList>
    </citation>
    <scope>NUCLEOTIDE SEQUENCE</scope>
    <source>
        <strain evidence="7">Stay&amp;Tobe</strain>
    </source>
</reference>
<keyword evidence="3" id="KW-1015">Disulfide bond</keyword>
<dbReference type="InterPro" id="IPR003598">
    <property type="entry name" value="Ig_sub2"/>
</dbReference>
<gene>
    <name evidence="7" type="ORF">L9F63_023807</name>
</gene>
<feature type="domain" description="Ig-like" evidence="5">
    <location>
        <begin position="157"/>
        <end position="222"/>
    </location>
</feature>
<dbReference type="CDD" id="cd00096">
    <property type="entry name" value="Ig"/>
    <property type="match status" value="1"/>
</dbReference>
<dbReference type="GO" id="GO:0008046">
    <property type="term" value="F:axon guidance receptor activity"/>
    <property type="evidence" value="ECO:0007669"/>
    <property type="project" value="TreeGrafter"/>
</dbReference>
<evidence type="ECO:0000256" key="4">
    <source>
        <dbReference type="ARBA" id="ARBA00023319"/>
    </source>
</evidence>
<dbReference type="PANTHER" id="PTHR45080">
    <property type="entry name" value="CONTACTIN 5"/>
    <property type="match status" value="1"/>
</dbReference>
<dbReference type="PROSITE" id="PS50853">
    <property type="entry name" value="FN3"/>
    <property type="match status" value="1"/>
</dbReference>
<keyword evidence="8" id="KW-1185">Reference proteome</keyword>
<dbReference type="InterPro" id="IPR013098">
    <property type="entry name" value="Ig_I-set"/>
</dbReference>
<evidence type="ECO:0000256" key="2">
    <source>
        <dbReference type="ARBA" id="ARBA00022737"/>
    </source>
</evidence>